<evidence type="ECO:0000256" key="3">
    <source>
        <dbReference type="ARBA" id="ARBA00022712"/>
    </source>
</evidence>
<comment type="similarity">
    <text evidence="1">Belongs to the IPP transferase family.</text>
</comment>
<comment type="caution">
    <text evidence="6">The sequence shown here is derived from an EMBL/GenBank/DDBJ whole genome shotgun (WGS) entry which is preliminary data.</text>
</comment>
<evidence type="ECO:0000313" key="6">
    <source>
        <dbReference type="EMBL" id="KAH0943108.1"/>
    </source>
</evidence>
<keyword evidence="7" id="KW-1185">Reference proteome</keyword>
<dbReference type="PANTHER" id="PTHR11088:SF56">
    <property type="entry name" value="ADENYLATE ISOPENTENYLTRANSFERASE 7, MITOCHONDRIAL"/>
    <property type="match status" value="1"/>
</dbReference>
<dbReference type="SUPFAM" id="SSF52540">
    <property type="entry name" value="P-loop containing nucleoside triphosphate hydrolases"/>
    <property type="match status" value="1"/>
</dbReference>
<protein>
    <submittedName>
        <fullName evidence="6">Uncharacterized protein</fullName>
    </submittedName>
</protein>
<sequence>MKFSISAPKQVQPILSFKNKPSIVNVNSFLHPREKVVFVMGATGSGKSRLAIDLATRRASPLARDGNLTATDFTLLASQEISTLSANNKLPIVAGGSNSYIEALANHSSGLLSTFPYQFLTLSSQNVSIA</sequence>
<dbReference type="Pfam" id="PF01715">
    <property type="entry name" value="IPPT"/>
    <property type="match status" value="1"/>
</dbReference>
<gene>
    <name evidence="6" type="ORF">HID58_002745</name>
</gene>
<accession>A0ABQ8EN56</accession>
<evidence type="ECO:0000256" key="5">
    <source>
        <dbReference type="ARBA" id="ARBA00022840"/>
    </source>
</evidence>
<dbReference type="Proteomes" id="UP000824890">
    <property type="component" value="Unassembled WGS sequence"/>
</dbReference>
<keyword evidence="4" id="KW-0547">Nucleotide-binding</keyword>
<dbReference type="PANTHER" id="PTHR11088">
    <property type="entry name" value="TRNA DIMETHYLALLYLTRANSFERASE"/>
    <property type="match status" value="1"/>
</dbReference>
<evidence type="ECO:0000313" key="7">
    <source>
        <dbReference type="Proteomes" id="UP000824890"/>
    </source>
</evidence>
<keyword evidence="2" id="KW-0808">Transferase</keyword>
<organism evidence="6 7">
    <name type="scientific">Brassica napus</name>
    <name type="common">Rape</name>
    <dbReference type="NCBI Taxonomy" id="3708"/>
    <lineage>
        <taxon>Eukaryota</taxon>
        <taxon>Viridiplantae</taxon>
        <taxon>Streptophyta</taxon>
        <taxon>Embryophyta</taxon>
        <taxon>Tracheophyta</taxon>
        <taxon>Spermatophyta</taxon>
        <taxon>Magnoliopsida</taxon>
        <taxon>eudicotyledons</taxon>
        <taxon>Gunneridae</taxon>
        <taxon>Pentapetalae</taxon>
        <taxon>rosids</taxon>
        <taxon>malvids</taxon>
        <taxon>Brassicales</taxon>
        <taxon>Brassicaceae</taxon>
        <taxon>Brassiceae</taxon>
        <taxon>Brassica</taxon>
    </lineage>
</organism>
<name>A0ABQ8EN56_BRANA</name>
<dbReference type="InterPro" id="IPR027417">
    <property type="entry name" value="P-loop_NTPase"/>
</dbReference>
<reference evidence="6 7" key="1">
    <citation type="submission" date="2021-05" db="EMBL/GenBank/DDBJ databases">
        <title>Genome Assembly of Synthetic Allotetraploid Brassica napus Reveals Homoeologous Exchanges between Subgenomes.</title>
        <authorList>
            <person name="Davis J.T."/>
        </authorList>
    </citation>
    <scope>NUCLEOTIDE SEQUENCE [LARGE SCALE GENOMIC DNA]</scope>
    <source>
        <strain evidence="7">cv. Da-Ae</strain>
        <tissue evidence="6">Seedling</tissue>
    </source>
</reference>
<evidence type="ECO:0000256" key="2">
    <source>
        <dbReference type="ARBA" id="ARBA00022679"/>
    </source>
</evidence>
<keyword evidence="3" id="KW-0203">Cytokinin biosynthesis</keyword>
<dbReference type="InterPro" id="IPR039657">
    <property type="entry name" value="Dimethylallyltransferase"/>
</dbReference>
<keyword evidence="5" id="KW-0067">ATP-binding</keyword>
<proteinExistence type="inferred from homology"/>
<dbReference type="Gene3D" id="3.40.50.300">
    <property type="entry name" value="P-loop containing nucleotide triphosphate hydrolases"/>
    <property type="match status" value="2"/>
</dbReference>
<evidence type="ECO:0000256" key="4">
    <source>
        <dbReference type="ARBA" id="ARBA00022741"/>
    </source>
</evidence>
<dbReference type="EMBL" id="JAGKQM010000001">
    <property type="protein sequence ID" value="KAH0943108.1"/>
    <property type="molecule type" value="Genomic_DNA"/>
</dbReference>
<evidence type="ECO:0000256" key="1">
    <source>
        <dbReference type="ARBA" id="ARBA00005842"/>
    </source>
</evidence>